<name>A0AA87C0U7_9VIBR</name>
<dbReference type="AlphaFoldDB" id="A0AA87C0U7"/>
<comment type="caution">
    <text evidence="2">The sequence shown here is derived from an EMBL/GenBank/DDBJ whole genome shotgun (WGS) entry which is preliminary data.</text>
</comment>
<proteinExistence type="predicted"/>
<dbReference type="EMBL" id="CCKJ01000034">
    <property type="protein sequence ID" value="CDT71602.1"/>
    <property type="molecule type" value="Genomic_DNA"/>
</dbReference>
<feature type="region of interest" description="Disordered" evidence="1">
    <location>
        <begin position="21"/>
        <end position="42"/>
    </location>
</feature>
<evidence type="ECO:0000313" key="3">
    <source>
        <dbReference type="Proteomes" id="UP000041625"/>
    </source>
</evidence>
<sequence length="42" mass="4801">MLAKILLHHSIPVVKAVQMRVSNSEKESTLRSQENAKRPHHV</sequence>
<protein>
    <submittedName>
        <fullName evidence="2">Uncharacterized protein</fullName>
    </submittedName>
</protein>
<accession>A0AA87C0U7</accession>
<evidence type="ECO:0000256" key="1">
    <source>
        <dbReference type="SAM" id="MobiDB-lite"/>
    </source>
</evidence>
<evidence type="ECO:0000313" key="2">
    <source>
        <dbReference type="EMBL" id="CDT71602.1"/>
    </source>
</evidence>
<feature type="compositionally biased region" description="Basic and acidic residues" evidence="1">
    <location>
        <begin position="23"/>
        <end position="42"/>
    </location>
</feature>
<keyword evidence="3" id="KW-1185">Reference proteome</keyword>
<reference evidence="2 3" key="1">
    <citation type="submission" date="2014-06" db="EMBL/GenBank/DDBJ databases">
        <authorList>
            <person name="Le Roux F."/>
        </authorList>
    </citation>
    <scope>NUCLEOTIDE SEQUENCE [LARGE SCALE GENOMIC DNA]</scope>
    <source>
        <strain evidence="2 3">J2-31</strain>
    </source>
</reference>
<organism evidence="2 3">
    <name type="scientific">Vibrio coralliirubri</name>
    <dbReference type="NCBI Taxonomy" id="1516159"/>
    <lineage>
        <taxon>Bacteria</taxon>
        <taxon>Pseudomonadati</taxon>
        <taxon>Pseudomonadota</taxon>
        <taxon>Gammaproteobacteria</taxon>
        <taxon>Vibrionales</taxon>
        <taxon>Vibrionaceae</taxon>
        <taxon>Vibrio</taxon>
    </lineage>
</organism>
<gene>
    <name evidence="2" type="ORF">VCR31J2_1290062</name>
</gene>
<dbReference type="Proteomes" id="UP000041625">
    <property type="component" value="Unassembled WGS sequence"/>
</dbReference>